<dbReference type="AlphaFoldDB" id="A0AAD3XMG8"/>
<gene>
    <name evidence="1" type="ORF">Nepgr_011620</name>
</gene>
<sequence length="106" mass="11276">MVKRISPSSRASRTVHHGVGNTESVLVASAIAALMIDYGIPKGMAYCALDLGGKANAPPEDFITVYEHHLKGGSSTPMPCNLYTLVEALAVSIARLHPNVVRYLVS</sequence>
<organism evidence="1 2">
    <name type="scientific">Nepenthes gracilis</name>
    <name type="common">Slender pitcher plant</name>
    <dbReference type="NCBI Taxonomy" id="150966"/>
    <lineage>
        <taxon>Eukaryota</taxon>
        <taxon>Viridiplantae</taxon>
        <taxon>Streptophyta</taxon>
        <taxon>Embryophyta</taxon>
        <taxon>Tracheophyta</taxon>
        <taxon>Spermatophyta</taxon>
        <taxon>Magnoliopsida</taxon>
        <taxon>eudicotyledons</taxon>
        <taxon>Gunneridae</taxon>
        <taxon>Pentapetalae</taxon>
        <taxon>Caryophyllales</taxon>
        <taxon>Nepenthaceae</taxon>
        <taxon>Nepenthes</taxon>
    </lineage>
</organism>
<name>A0AAD3XMG8_NEPGR</name>
<evidence type="ECO:0000313" key="2">
    <source>
        <dbReference type="Proteomes" id="UP001279734"/>
    </source>
</evidence>
<evidence type="ECO:0000313" key="1">
    <source>
        <dbReference type="EMBL" id="GMH09779.1"/>
    </source>
</evidence>
<reference evidence="1" key="1">
    <citation type="submission" date="2023-05" db="EMBL/GenBank/DDBJ databases">
        <title>Nepenthes gracilis genome sequencing.</title>
        <authorList>
            <person name="Fukushima K."/>
        </authorList>
    </citation>
    <scope>NUCLEOTIDE SEQUENCE</scope>
    <source>
        <strain evidence="1">SING2019-196</strain>
    </source>
</reference>
<proteinExistence type="predicted"/>
<dbReference type="EMBL" id="BSYO01000009">
    <property type="protein sequence ID" value="GMH09779.1"/>
    <property type="molecule type" value="Genomic_DNA"/>
</dbReference>
<protein>
    <submittedName>
        <fullName evidence="1">Uncharacterized protein</fullName>
    </submittedName>
</protein>
<keyword evidence="2" id="KW-1185">Reference proteome</keyword>
<accession>A0AAD3XMG8</accession>
<dbReference type="Proteomes" id="UP001279734">
    <property type="component" value="Unassembled WGS sequence"/>
</dbReference>
<comment type="caution">
    <text evidence="1">The sequence shown here is derived from an EMBL/GenBank/DDBJ whole genome shotgun (WGS) entry which is preliminary data.</text>
</comment>